<evidence type="ECO:0000313" key="6">
    <source>
        <dbReference type="EMBL" id="EOT87141.1"/>
    </source>
</evidence>
<evidence type="ECO:0008006" key="8">
    <source>
        <dbReference type="Google" id="ProtNLM"/>
    </source>
</evidence>
<feature type="transmembrane region" description="Helical" evidence="5">
    <location>
        <begin position="291"/>
        <end position="311"/>
    </location>
</feature>
<sequence length="404" mass="44056">MKELLKDRIDRWASLLFISIAIGVVVSGLDVLFGRVLLSLIATSHELMPWIPLLLGPAGIVFMFIFLRYGKESTQGMNLIFRAGHGEDVDIPKRMVLFVTIGTWITHFFGGSAGREGVAIQIGGTIGQWFGSLSKRIDRREFVVIGMAAGFSGLFQTPIAAIFFALEVLVIGHMRYQVLIPTLVASFIASNLSHVLGLEKFHFEIVPDLTLTPLVLIKLAICGIAFGLCGALFAYLLKQSKSFTQRLFPNPLWRIFIVGVLAGGLIILFFQGRYASLGMNLIEGTFALESITSYDWLLKLLLTVLTLSAGFQGGEVTPLFAIGTTLGVVLASVLGLPVLLVAALGYASVFGSATNTVLAPVFIGAEVFGYETLPFFFIVCAFSYAFNFNQSIYGQQKIAWLTEK</sequence>
<dbReference type="SUPFAM" id="SSF81340">
    <property type="entry name" value="Clc chloride channel"/>
    <property type="match status" value="1"/>
</dbReference>
<evidence type="ECO:0000256" key="4">
    <source>
        <dbReference type="ARBA" id="ARBA00023136"/>
    </source>
</evidence>
<dbReference type="Pfam" id="PF00654">
    <property type="entry name" value="Voltage_CLC"/>
    <property type="match status" value="1"/>
</dbReference>
<evidence type="ECO:0000256" key="3">
    <source>
        <dbReference type="ARBA" id="ARBA00022989"/>
    </source>
</evidence>
<keyword evidence="3 5" id="KW-1133">Transmembrane helix</keyword>
<evidence type="ECO:0000256" key="1">
    <source>
        <dbReference type="ARBA" id="ARBA00004141"/>
    </source>
</evidence>
<keyword evidence="4 5" id="KW-0472">Membrane</keyword>
<keyword evidence="7" id="KW-1185">Reference proteome</keyword>
<comment type="subcellular location">
    <subcellularLocation>
        <location evidence="1">Membrane</location>
        <topology evidence="1">Multi-pass membrane protein</topology>
    </subcellularLocation>
</comment>
<evidence type="ECO:0000313" key="7">
    <source>
        <dbReference type="Proteomes" id="UP000015961"/>
    </source>
</evidence>
<dbReference type="AlphaFoldDB" id="S0L3B7"/>
<feature type="transmembrane region" description="Helical" evidence="5">
    <location>
        <begin position="50"/>
        <end position="70"/>
    </location>
</feature>
<gene>
    <name evidence="6" type="ORF">I573_00197</name>
</gene>
<feature type="transmembrane region" description="Helical" evidence="5">
    <location>
        <begin position="367"/>
        <end position="387"/>
    </location>
</feature>
<comment type="caution">
    <text evidence="6">The sequence shown here is derived from an EMBL/GenBank/DDBJ whole genome shotgun (WGS) entry which is preliminary data.</text>
</comment>
<feature type="transmembrane region" description="Helical" evidence="5">
    <location>
        <begin position="12"/>
        <end position="38"/>
    </location>
</feature>
<dbReference type="RefSeq" id="WP_016184689.1">
    <property type="nucleotide sequence ID" value="NZ_ASWO01000001.1"/>
</dbReference>
<feature type="transmembrane region" description="Helical" evidence="5">
    <location>
        <begin position="318"/>
        <end position="347"/>
    </location>
</feature>
<evidence type="ECO:0000256" key="2">
    <source>
        <dbReference type="ARBA" id="ARBA00022692"/>
    </source>
</evidence>
<dbReference type="GO" id="GO:0016020">
    <property type="term" value="C:membrane"/>
    <property type="evidence" value="ECO:0007669"/>
    <property type="project" value="UniProtKB-SubCell"/>
</dbReference>
<reference evidence="6 7" key="1">
    <citation type="submission" date="2013-03" db="EMBL/GenBank/DDBJ databases">
        <title>The Genome Sequence of Enterococcus sulfureus ATCC_49903 (PacBio/Illumina hybrid assembly).</title>
        <authorList>
            <consortium name="The Broad Institute Genomics Platform"/>
            <consortium name="The Broad Institute Genome Sequencing Center for Infectious Disease"/>
            <person name="Earl A."/>
            <person name="Russ C."/>
            <person name="Gilmore M."/>
            <person name="Surin D."/>
            <person name="Walker B."/>
            <person name="Young S."/>
            <person name="Zeng Q."/>
            <person name="Gargeya S."/>
            <person name="Fitzgerald M."/>
            <person name="Haas B."/>
            <person name="Abouelleil A."/>
            <person name="Allen A.W."/>
            <person name="Alvarado L."/>
            <person name="Arachchi H.M."/>
            <person name="Berlin A.M."/>
            <person name="Chapman S.B."/>
            <person name="Gainer-Dewar J."/>
            <person name="Goldberg J."/>
            <person name="Griggs A."/>
            <person name="Gujja S."/>
            <person name="Hansen M."/>
            <person name="Howarth C."/>
            <person name="Imamovic A."/>
            <person name="Ireland A."/>
            <person name="Larimer J."/>
            <person name="McCowan C."/>
            <person name="Murphy C."/>
            <person name="Pearson M."/>
            <person name="Poon T.W."/>
            <person name="Priest M."/>
            <person name="Roberts A."/>
            <person name="Saif S."/>
            <person name="Shea T."/>
            <person name="Sisk P."/>
            <person name="Sykes S."/>
            <person name="Wortman J."/>
            <person name="Nusbaum C."/>
            <person name="Birren B."/>
        </authorList>
    </citation>
    <scope>NUCLEOTIDE SEQUENCE [LARGE SCALE GENOMIC DNA]</scope>
    <source>
        <strain evidence="6 7">ATCC 49903</strain>
    </source>
</reference>
<organism evidence="6 7">
    <name type="scientific">Enterococcus sulfureus ATCC 49903</name>
    <dbReference type="NCBI Taxonomy" id="1140003"/>
    <lineage>
        <taxon>Bacteria</taxon>
        <taxon>Bacillati</taxon>
        <taxon>Bacillota</taxon>
        <taxon>Bacilli</taxon>
        <taxon>Lactobacillales</taxon>
        <taxon>Enterococcaceae</taxon>
        <taxon>Enterococcus</taxon>
    </lineage>
</organism>
<dbReference type="EMBL" id="ASWO01000001">
    <property type="protein sequence ID" value="EOT87141.1"/>
    <property type="molecule type" value="Genomic_DNA"/>
</dbReference>
<protein>
    <recommendedName>
        <fullName evidence="8">Voltage-gated chloride channel family protein</fullName>
    </recommendedName>
</protein>
<dbReference type="PANTHER" id="PTHR43427">
    <property type="entry name" value="CHLORIDE CHANNEL PROTEIN CLC-E"/>
    <property type="match status" value="1"/>
</dbReference>
<dbReference type="Proteomes" id="UP000015961">
    <property type="component" value="Unassembled WGS sequence"/>
</dbReference>
<feature type="transmembrane region" description="Helical" evidence="5">
    <location>
        <begin position="142"/>
        <end position="166"/>
    </location>
</feature>
<dbReference type="InterPro" id="IPR050368">
    <property type="entry name" value="ClC-type_chloride_channel"/>
</dbReference>
<feature type="transmembrane region" description="Helical" evidence="5">
    <location>
        <begin position="252"/>
        <end position="271"/>
    </location>
</feature>
<accession>S0L3B7</accession>
<dbReference type="InterPro" id="IPR014743">
    <property type="entry name" value="Cl-channel_core"/>
</dbReference>
<dbReference type="OrthoDB" id="9767361at2"/>
<dbReference type="GO" id="GO:0015108">
    <property type="term" value="F:chloride transmembrane transporter activity"/>
    <property type="evidence" value="ECO:0007669"/>
    <property type="project" value="InterPro"/>
</dbReference>
<dbReference type="Gene3D" id="1.10.3080.10">
    <property type="entry name" value="Clc chloride channel"/>
    <property type="match status" value="1"/>
</dbReference>
<dbReference type="PANTHER" id="PTHR43427:SF12">
    <property type="entry name" value="CHLORIDE TRANSPORTER"/>
    <property type="match status" value="1"/>
</dbReference>
<proteinExistence type="predicted"/>
<evidence type="ECO:0000256" key="5">
    <source>
        <dbReference type="SAM" id="Phobius"/>
    </source>
</evidence>
<dbReference type="STRING" id="1140003.OMY_00198"/>
<dbReference type="InterPro" id="IPR001807">
    <property type="entry name" value="ClC"/>
</dbReference>
<feature type="transmembrane region" description="Helical" evidence="5">
    <location>
        <begin position="216"/>
        <end position="237"/>
    </location>
</feature>
<keyword evidence="2 5" id="KW-0812">Transmembrane</keyword>
<dbReference type="PATRIC" id="fig|1140003.3.peg.195"/>
<name>S0L3B7_9ENTE</name>
<dbReference type="eggNOG" id="COG0038">
    <property type="taxonomic scope" value="Bacteria"/>
</dbReference>